<evidence type="ECO:0000256" key="2">
    <source>
        <dbReference type="ARBA" id="ARBA00022771"/>
    </source>
</evidence>
<keyword evidence="1" id="KW-0479">Metal-binding</keyword>
<name>A0A8S9XIN8_APOLU</name>
<proteinExistence type="predicted"/>
<gene>
    <name evidence="6" type="ORF">GE061_016581</name>
</gene>
<dbReference type="AlphaFoldDB" id="A0A8S9XIN8"/>
<keyword evidence="7" id="KW-1185">Reference proteome</keyword>
<evidence type="ECO:0000313" key="7">
    <source>
        <dbReference type="Proteomes" id="UP000466442"/>
    </source>
</evidence>
<keyword evidence="3" id="KW-0862">Zinc</keyword>
<feature type="coiled-coil region" evidence="4">
    <location>
        <begin position="134"/>
        <end position="168"/>
    </location>
</feature>
<dbReference type="OrthoDB" id="8194707at2759"/>
<feature type="domain" description="RanBP2-type" evidence="5">
    <location>
        <begin position="228"/>
        <end position="247"/>
    </location>
</feature>
<organism evidence="6 7">
    <name type="scientific">Apolygus lucorum</name>
    <name type="common">Small green plant bug</name>
    <name type="synonym">Lygocoris lucorum</name>
    <dbReference type="NCBI Taxonomy" id="248454"/>
    <lineage>
        <taxon>Eukaryota</taxon>
        <taxon>Metazoa</taxon>
        <taxon>Ecdysozoa</taxon>
        <taxon>Arthropoda</taxon>
        <taxon>Hexapoda</taxon>
        <taxon>Insecta</taxon>
        <taxon>Pterygota</taxon>
        <taxon>Neoptera</taxon>
        <taxon>Paraneoptera</taxon>
        <taxon>Hemiptera</taxon>
        <taxon>Heteroptera</taxon>
        <taxon>Panheteroptera</taxon>
        <taxon>Cimicomorpha</taxon>
        <taxon>Miridae</taxon>
        <taxon>Mirini</taxon>
        <taxon>Apolygus</taxon>
    </lineage>
</organism>
<evidence type="ECO:0000256" key="3">
    <source>
        <dbReference type="ARBA" id="ARBA00022833"/>
    </source>
</evidence>
<comment type="caution">
    <text evidence="6">The sequence shown here is derived from an EMBL/GenBank/DDBJ whole genome shotgun (WGS) entry which is preliminary data.</text>
</comment>
<dbReference type="Proteomes" id="UP000466442">
    <property type="component" value="Unassembled WGS sequence"/>
</dbReference>
<protein>
    <recommendedName>
        <fullName evidence="5">RanBP2-type domain-containing protein</fullName>
    </recommendedName>
</protein>
<reference evidence="6" key="1">
    <citation type="journal article" date="2021" name="Mol. Ecol. Resour.">
        <title>Apolygus lucorum genome provides insights into omnivorousness and mesophyll feeding.</title>
        <authorList>
            <person name="Liu Y."/>
            <person name="Liu H."/>
            <person name="Wang H."/>
            <person name="Huang T."/>
            <person name="Liu B."/>
            <person name="Yang B."/>
            <person name="Yin L."/>
            <person name="Li B."/>
            <person name="Zhang Y."/>
            <person name="Zhang S."/>
            <person name="Jiang F."/>
            <person name="Zhang X."/>
            <person name="Ren Y."/>
            <person name="Wang B."/>
            <person name="Wang S."/>
            <person name="Lu Y."/>
            <person name="Wu K."/>
            <person name="Fan W."/>
            <person name="Wang G."/>
        </authorList>
    </citation>
    <scope>NUCLEOTIDE SEQUENCE</scope>
    <source>
        <strain evidence="6">12Hb</strain>
    </source>
</reference>
<evidence type="ECO:0000313" key="6">
    <source>
        <dbReference type="EMBL" id="KAF6208131.1"/>
    </source>
</evidence>
<dbReference type="SUPFAM" id="SSF90209">
    <property type="entry name" value="Ran binding protein zinc finger-like"/>
    <property type="match status" value="1"/>
</dbReference>
<accession>A0A8S9XIN8</accession>
<dbReference type="EMBL" id="WIXP02000007">
    <property type="protein sequence ID" value="KAF6208131.1"/>
    <property type="molecule type" value="Genomic_DNA"/>
</dbReference>
<keyword evidence="4" id="KW-0175">Coiled coil</keyword>
<dbReference type="InterPro" id="IPR036443">
    <property type="entry name" value="Znf_RanBP2_sf"/>
</dbReference>
<evidence type="ECO:0000256" key="4">
    <source>
        <dbReference type="SAM" id="Coils"/>
    </source>
</evidence>
<keyword evidence="2" id="KW-0863">Zinc-finger</keyword>
<dbReference type="GO" id="GO:0008270">
    <property type="term" value="F:zinc ion binding"/>
    <property type="evidence" value="ECO:0007669"/>
    <property type="project" value="UniProtKB-KW"/>
</dbReference>
<evidence type="ECO:0000259" key="5">
    <source>
        <dbReference type="PROSITE" id="PS01358"/>
    </source>
</evidence>
<dbReference type="PROSITE" id="PS01358">
    <property type="entry name" value="ZF_RANBP2_1"/>
    <property type="match status" value="1"/>
</dbReference>
<evidence type="ECO:0000256" key="1">
    <source>
        <dbReference type="ARBA" id="ARBA00022723"/>
    </source>
</evidence>
<sequence>MTTTGNVKFSHQCSFHFVIVWKSSYSLRVIQGERAKAGGDEKATEELLESPEYSKYIPKTNNVLVDRSPEDASAGPFKASCSITRHVPLGLPKSQFLPPLTPSFKLGTPAIINNFFSPIRNPQRIPDLDLHDRIKLQLRNKKNLEVELNKYRKKHADLETQIAKLKTSLAVCRASDKIQKLTLDVTVLRKDCAMLNAEYDELPIKSTAEVRITASNGGEAISWGTEAWHCEMCTFRNHYLLNQCETCCMPRINVGINAV</sequence>
<dbReference type="InterPro" id="IPR001876">
    <property type="entry name" value="Znf_RanBP2"/>
</dbReference>